<dbReference type="VEuPathDB" id="VectorBase:AARA21_005333"/>
<dbReference type="PROSITE" id="PS50240">
    <property type="entry name" value="TRYPSIN_DOM"/>
    <property type="match status" value="1"/>
</dbReference>
<dbReference type="Gene3D" id="2.40.10.10">
    <property type="entry name" value="Trypsin-like serine proteases"/>
    <property type="match status" value="1"/>
</dbReference>
<feature type="compositionally biased region" description="Polar residues" evidence="3">
    <location>
        <begin position="363"/>
        <end position="373"/>
    </location>
</feature>
<comment type="similarity">
    <text evidence="2">Belongs to the peptidase S1 family. CLIP subfamily.</text>
</comment>
<dbReference type="GO" id="GO:0006508">
    <property type="term" value="P:proteolysis"/>
    <property type="evidence" value="ECO:0007669"/>
    <property type="project" value="InterPro"/>
</dbReference>
<name>A0A182I2C2_ANOAR</name>
<dbReference type="InterPro" id="IPR043504">
    <property type="entry name" value="Peptidase_S1_PA_chymotrypsin"/>
</dbReference>
<dbReference type="EnsemblMetazoa" id="AARA007719-RA">
    <property type="protein sequence ID" value="AARA007719-PA"/>
    <property type="gene ID" value="AARA007719"/>
</dbReference>
<keyword evidence="1" id="KW-1015">Disulfide bond</keyword>
<evidence type="ECO:0000256" key="2">
    <source>
        <dbReference type="ARBA" id="ARBA00024195"/>
    </source>
</evidence>
<dbReference type="EMBL" id="APCN01000142">
    <property type="status" value="NOT_ANNOTATED_CDS"/>
    <property type="molecule type" value="Genomic_DNA"/>
</dbReference>
<dbReference type="Proteomes" id="UP000075840">
    <property type="component" value="Unassembled WGS sequence"/>
</dbReference>
<keyword evidence="5" id="KW-1185">Reference proteome</keyword>
<dbReference type="CDD" id="cd00190">
    <property type="entry name" value="Tryp_SPc"/>
    <property type="match status" value="1"/>
</dbReference>
<proteinExistence type="inferred from homology"/>
<organism evidence="4 5">
    <name type="scientific">Anopheles arabiensis</name>
    <name type="common">Mosquito</name>
    <dbReference type="NCBI Taxonomy" id="7173"/>
    <lineage>
        <taxon>Eukaryota</taxon>
        <taxon>Metazoa</taxon>
        <taxon>Ecdysozoa</taxon>
        <taxon>Arthropoda</taxon>
        <taxon>Hexapoda</taxon>
        <taxon>Insecta</taxon>
        <taxon>Pterygota</taxon>
        <taxon>Neoptera</taxon>
        <taxon>Endopterygota</taxon>
        <taxon>Diptera</taxon>
        <taxon>Nematocera</taxon>
        <taxon>Culicoidea</taxon>
        <taxon>Culicidae</taxon>
        <taxon>Anophelinae</taxon>
        <taxon>Anopheles</taxon>
    </lineage>
</organism>
<dbReference type="SMART" id="SM00020">
    <property type="entry name" value="Tryp_SPc"/>
    <property type="match status" value="1"/>
</dbReference>
<dbReference type="VEuPathDB" id="VectorBase:AARA007719"/>
<evidence type="ECO:0000313" key="4">
    <source>
        <dbReference type="EnsemblMetazoa" id="AARA007719-PA"/>
    </source>
</evidence>
<evidence type="ECO:0000313" key="5">
    <source>
        <dbReference type="Proteomes" id="UP000075840"/>
    </source>
</evidence>
<dbReference type="Pfam" id="PF00089">
    <property type="entry name" value="Trypsin"/>
    <property type="match status" value="1"/>
</dbReference>
<dbReference type="FunFam" id="2.40.10.10:FF:000068">
    <property type="entry name" value="transmembrane protease serine 2"/>
    <property type="match status" value="1"/>
</dbReference>
<reference evidence="4" key="1">
    <citation type="submission" date="2022-08" db="UniProtKB">
        <authorList>
            <consortium name="EnsemblMetazoa"/>
        </authorList>
    </citation>
    <scope>IDENTIFICATION</scope>
    <source>
        <strain evidence="4">Dongola</strain>
    </source>
</reference>
<dbReference type="InterPro" id="IPR009003">
    <property type="entry name" value="Peptidase_S1_PA"/>
</dbReference>
<dbReference type="PANTHER" id="PTHR24258:SF142">
    <property type="entry name" value="PEPTIDASE S1 DOMAIN-CONTAINING PROTEIN"/>
    <property type="match status" value="1"/>
</dbReference>
<feature type="region of interest" description="Disordered" evidence="3">
    <location>
        <begin position="353"/>
        <end position="373"/>
    </location>
</feature>
<dbReference type="VEuPathDB" id="VectorBase:AARA21_002734"/>
<sequence>MDPTETDVTRPKTSRETTMPGYLMLADVQRSVIRCESRVDYQRVAGDASLKVKIHCVSLPAAFFHCVMVNGNRVSLLATLASLCTVSVARADEVAPPDCGVRGQSNGWPFHVGLYRADRNDSHYFCGATIVSSWHVIGSAHCVQPYPVESLSVRYGVSDLTQLEPPNRCRVEKLIVHPEYQAPDFANDIALVQLLDEIPLGPLARPICLWPEPATNLEPKQDVEEDLAGVRGASVGWGIGLHNVYTAVLQSAVTTVQRQGRCMEAFAGKLFERNEFFCAITPVCSGSGGSGFYVEQKDRYYLRGMTTFGIAPKGFYQCGVNTLTGLLNVARYSGWIQQQLQLFAEATTNSTGGVAPIPDASDNRNQQPTKPVI</sequence>
<dbReference type="GO" id="GO:0004252">
    <property type="term" value="F:serine-type endopeptidase activity"/>
    <property type="evidence" value="ECO:0007669"/>
    <property type="project" value="InterPro"/>
</dbReference>
<evidence type="ECO:0000256" key="1">
    <source>
        <dbReference type="ARBA" id="ARBA00023157"/>
    </source>
</evidence>
<dbReference type="InterPro" id="IPR001254">
    <property type="entry name" value="Trypsin_dom"/>
</dbReference>
<protein>
    <submittedName>
        <fullName evidence="4">Uncharacterized protein</fullName>
    </submittedName>
</protein>
<dbReference type="PANTHER" id="PTHR24258">
    <property type="entry name" value="SERINE PROTEASE-RELATED"/>
    <property type="match status" value="1"/>
</dbReference>
<evidence type="ECO:0000256" key="3">
    <source>
        <dbReference type="SAM" id="MobiDB-lite"/>
    </source>
</evidence>
<dbReference type="SUPFAM" id="SSF50494">
    <property type="entry name" value="Trypsin-like serine proteases"/>
    <property type="match status" value="1"/>
</dbReference>
<dbReference type="AlphaFoldDB" id="A0A182I2C2"/>
<accession>A0A182I2C2</accession>